<reference evidence="2" key="1">
    <citation type="submission" date="2022-11" db="UniProtKB">
        <authorList>
            <consortium name="WormBaseParasite"/>
        </authorList>
    </citation>
    <scope>IDENTIFICATION</scope>
</reference>
<protein>
    <submittedName>
        <fullName evidence="2">Uncharacterized protein</fullName>
    </submittedName>
</protein>
<proteinExistence type="predicted"/>
<evidence type="ECO:0000313" key="1">
    <source>
        <dbReference type="Proteomes" id="UP000887577"/>
    </source>
</evidence>
<dbReference type="Proteomes" id="UP000887577">
    <property type="component" value="Unplaced"/>
</dbReference>
<dbReference type="WBParaSite" id="PSU_v2.g7440.t1">
    <property type="protein sequence ID" value="PSU_v2.g7440.t1"/>
    <property type="gene ID" value="PSU_v2.g7440"/>
</dbReference>
<keyword evidence="1" id="KW-1185">Reference proteome</keyword>
<organism evidence="1 2">
    <name type="scientific">Panagrolaimus superbus</name>
    <dbReference type="NCBI Taxonomy" id="310955"/>
    <lineage>
        <taxon>Eukaryota</taxon>
        <taxon>Metazoa</taxon>
        <taxon>Ecdysozoa</taxon>
        <taxon>Nematoda</taxon>
        <taxon>Chromadorea</taxon>
        <taxon>Rhabditida</taxon>
        <taxon>Tylenchina</taxon>
        <taxon>Panagrolaimomorpha</taxon>
        <taxon>Panagrolaimoidea</taxon>
        <taxon>Panagrolaimidae</taxon>
        <taxon>Panagrolaimus</taxon>
    </lineage>
</organism>
<evidence type="ECO:0000313" key="2">
    <source>
        <dbReference type="WBParaSite" id="PSU_v2.g7440.t1"/>
    </source>
</evidence>
<sequence>MPSNIFFAPTCLIRKNQLIERIRDAPLRTLTQLREDYQRLQQLLTTATSARAIAAAHQECHSIKNEPMTDYFEVSHICAGVCHTLAGAFNAIAKWASTFNKEK</sequence>
<accession>A0A914Z513</accession>
<name>A0A914Z513_9BILA</name>
<dbReference type="AlphaFoldDB" id="A0A914Z513"/>